<reference evidence="2" key="1">
    <citation type="submission" date="2022-03" db="EMBL/GenBank/DDBJ databases">
        <authorList>
            <person name="Tunstrom K."/>
        </authorList>
    </citation>
    <scope>NUCLEOTIDE SEQUENCE</scope>
</reference>
<keyword evidence="3" id="KW-1185">Reference proteome</keyword>
<evidence type="ECO:0000313" key="2">
    <source>
        <dbReference type="EMBL" id="CAH2091445.1"/>
    </source>
</evidence>
<sequence>MGNAFTQPATKAVGTGTRGQTPGLHVNPSRPNTGSLPALSDPTPAVGSPPDTPQELQGVRLNPGGPRTTRPPHRTDEQTRPLLPPNGGKISPSFLRAFSAPHPHRPHHRAEHTTTAPVLQASTPPWTHHPRFGCLTDDNHCCHLPCCPVATTSDS</sequence>
<feature type="region of interest" description="Disordered" evidence="1">
    <location>
        <begin position="1"/>
        <end position="109"/>
    </location>
</feature>
<dbReference type="AlphaFoldDB" id="A0AAU9U3T5"/>
<dbReference type="Proteomes" id="UP001153954">
    <property type="component" value="Unassembled WGS sequence"/>
</dbReference>
<name>A0AAU9U3T5_EUPED</name>
<evidence type="ECO:0000256" key="1">
    <source>
        <dbReference type="SAM" id="MobiDB-lite"/>
    </source>
</evidence>
<accession>A0AAU9U3T5</accession>
<protein>
    <submittedName>
        <fullName evidence="2">Uncharacterized protein</fullName>
    </submittedName>
</protein>
<evidence type="ECO:0000313" key="3">
    <source>
        <dbReference type="Proteomes" id="UP001153954"/>
    </source>
</evidence>
<proteinExistence type="predicted"/>
<gene>
    <name evidence="2" type="ORF">EEDITHA_LOCUS7311</name>
</gene>
<organism evidence="2 3">
    <name type="scientific">Euphydryas editha</name>
    <name type="common">Edith's checkerspot</name>
    <dbReference type="NCBI Taxonomy" id="104508"/>
    <lineage>
        <taxon>Eukaryota</taxon>
        <taxon>Metazoa</taxon>
        <taxon>Ecdysozoa</taxon>
        <taxon>Arthropoda</taxon>
        <taxon>Hexapoda</taxon>
        <taxon>Insecta</taxon>
        <taxon>Pterygota</taxon>
        <taxon>Neoptera</taxon>
        <taxon>Endopterygota</taxon>
        <taxon>Lepidoptera</taxon>
        <taxon>Glossata</taxon>
        <taxon>Ditrysia</taxon>
        <taxon>Papilionoidea</taxon>
        <taxon>Nymphalidae</taxon>
        <taxon>Nymphalinae</taxon>
        <taxon>Euphydryas</taxon>
    </lineage>
</organism>
<dbReference type="EMBL" id="CAKOGL010000010">
    <property type="protein sequence ID" value="CAH2091445.1"/>
    <property type="molecule type" value="Genomic_DNA"/>
</dbReference>
<comment type="caution">
    <text evidence="2">The sequence shown here is derived from an EMBL/GenBank/DDBJ whole genome shotgun (WGS) entry which is preliminary data.</text>
</comment>